<dbReference type="InterPro" id="IPR057326">
    <property type="entry name" value="KR_dom"/>
</dbReference>
<dbReference type="GO" id="GO:0016491">
    <property type="term" value="F:oxidoreductase activity"/>
    <property type="evidence" value="ECO:0007669"/>
    <property type="project" value="UniProtKB-KW"/>
</dbReference>
<evidence type="ECO:0000256" key="2">
    <source>
        <dbReference type="ARBA" id="ARBA00023002"/>
    </source>
</evidence>
<dbReference type="PROSITE" id="PS00061">
    <property type="entry name" value="ADH_SHORT"/>
    <property type="match status" value="1"/>
</dbReference>
<dbReference type="SUPFAM" id="SSF51735">
    <property type="entry name" value="NAD(P)-binding Rossmann-fold domains"/>
    <property type="match status" value="1"/>
</dbReference>
<evidence type="ECO:0000259" key="4">
    <source>
        <dbReference type="SMART" id="SM00822"/>
    </source>
</evidence>
<dbReference type="SMART" id="SM00822">
    <property type="entry name" value="PKS_KR"/>
    <property type="match status" value="1"/>
</dbReference>
<sequence>MSPFTLDPPRHALVTGAGRGLGRAMALALADLGCPVTVNYLRNREAAEAVVGEIVRRGGAAVALAADVADPQQAAALVTAARAALGPVGILVNNAGIGNARPVFENTVEDFDATFAANVRSAFIVTQEVLPDMREMEFGRLVFLSSIAAVNGGVISTPYAASKAALVGMMHHYAASLMRWKITANALAPAFIETDMLAGVPLPPPESMPLGRMGRPEEVGTLCQAIVSCGFMTGQTLHVSAGRYMT</sequence>
<dbReference type="InterPro" id="IPR020904">
    <property type="entry name" value="Sc_DH/Rdtase_CS"/>
</dbReference>
<dbReference type="FunFam" id="3.40.50.720:FF:000173">
    <property type="entry name" value="3-oxoacyl-[acyl-carrier protein] reductase"/>
    <property type="match status" value="1"/>
</dbReference>
<evidence type="ECO:0000313" key="5">
    <source>
        <dbReference type="EMBL" id="PXW64386.1"/>
    </source>
</evidence>
<reference evidence="5 6" key="1">
    <citation type="submission" date="2018-05" db="EMBL/GenBank/DDBJ databases">
        <title>Genomic Encyclopedia of Type Strains, Phase IV (KMG-IV): sequencing the most valuable type-strain genomes for metagenomic binning, comparative biology and taxonomic classification.</title>
        <authorList>
            <person name="Goeker M."/>
        </authorList>
    </citation>
    <scope>NUCLEOTIDE SEQUENCE [LARGE SCALE GENOMIC DNA]</scope>
    <source>
        <strain evidence="5 6">DSM 6462</strain>
    </source>
</reference>
<dbReference type="AlphaFoldDB" id="A0A2V3UGX5"/>
<dbReference type="PRINTS" id="PR00080">
    <property type="entry name" value="SDRFAMILY"/>
</dbReference>
<dbReference type="CDD" id="cd05233">
    <property type="entry name" value="SDR_c"/>
    <property type="match status" value="1"/>
</dbReference>
<feature type="domain" description="Ketoreductase" evidence="4">
    <location>
        <begin position="10"/>
        <end position="182"/>
    </location>
</feature>
<dbReference type="RefSeq" id="WP_110372475.1">
    <property type="nucleotide sequence ID" value="NZ_JAHBRY010000001.1"/>
</dbReference>
<comment type="caution">
    <text evidence="5">The sequence shown here is derived from an EMBL/GenBank/DDBJ whole genome shotgun (WGS) entry which is preliminary data.</text>
</comment>
<protein>
    <submittedName>
        <fullName evidence="5">3-oxoacyl-[acyl-carrier protein] reductase</fullName>
    </submittedName>
</protein>
<organism evidence="5 6">
    <name type="scientific">Chelatococcus asaccharovorans</name>
    <dbReference type="NCBI Taxonomy" id="28210"/>
    <lineage>
        <taxon>Bacteria</taxon>
        <taxon>Pseudomonadati</taxon>
        <taxon>Pseudomonadota</taxon>
        <taxon>Alphaproteobacteria</taxon>
        <taxon>Hyphomicrobiales</taxon>
        <taxon>Chelatococcaceae</taxon>
        <taxon>Chelatococcus</taxon>
    </lineage>
</organism>
<evidence type="ECO:0000313" key="6">
    <source>
        <dbReference type="Proteomes" id="UP000248021"/>
    </source>
</evidence>
<dbReference type="InterPro" id="IPR050259">
    <property type="entry name" value="SDR"/>
</dbReference>
<evidence type="ECO:0000256" key="1">
    <source>
        <dbReference type="ARBA" id="ARBA00006484"/>
    </source>
</evidence>
<dbReference type="Proteomes" id="UP000248021">
    <property type="component" value="Unassembled WGS sequence"/>
</dbReference>
<dbReference type="PANTHER" id="PTHR42879:SF2">
    <property type="entry name" value="3-OXOACYL-[ACYL-CARRIER-PROTEIN] REDUCTASE FABG"/>
    <property type="match status" value="1"/>
</dbReference>
<dbReference type="OrthoDB" id="154414at2"/>
<dbReference type="Gene3D" id="3.40.50.720">
    <property type="entry name" value="NAD(P)-binding Rossmann-like Domain"/>
    <property type="match status" value="1"/>
</dbReference>
<keyword evidence="6" id="KW-1185">Reference proteome</keyword>
<comment type="similarity">
    <text evidence="1 3">Belongs to the short-chain dehydrogenases/reductases (SDR) family.</text>
</comment>
<accession>A0A2V3UGX5</accession>
<name>A0A2V3UGX5_9HYPH</name>
<dbReference type="PRINTS" id="PR00081">
    <property type="entry name" value="GDHRDH"/>
</dbReference>
<keyword evidence="2" id="KW-0560">Oxidoreductase</keyword>
<dbReference type="EMBL" id="QJJK01000001">
    <property type="protein sequence ID" value="PXW64386.1"/>
    <property type="molecule type" value="Genomic_DNA"/>
</dbReference>
<dbReference type="InterPro" id="IPR036291">
    <property type="entry name" value="NAD(P)-bd_dom_sf"/>
</dbReference>
<dbReference type="GO" id="GO:0032787">
    <property type="term" value="P:monocarboxylic acid metabolic process"/>
    <property type="evidence" value="ECO:0007669"/>
    <property type="project" value="UniProtKB-ARBA"/>
</dbReference>
<dbReference type="InterPro" id="IPR002347">
    <property type="entry name" value="SDR_fam"/>
</dbReference>
<proteinExistence type="inferred from homology"/>
<gene>
    <name evidence="5" type="ORF">C7450_101141</name>
</gene>
<evidence type="ECO:0000256" key="3">
    <source>
        <dbReference type="RuleBase" id="RU000363"/>
    </source>
</evidence>
<dbReference type="PANTHER" id="PTHR42879">
    <property type="entry name" value="3-OXOACYL-(ACYL-CARRIER-PROTEIN) REDUCTASE"/>
    <property type="match status" value="1"/>
</dbReference>
<dbReference type="Pfam" id="PF00106">
    <property type="entry name" value="adh_short"/>
    <property type="match status" value="1"/>
</dbReference>